<dbReference type="Gene3D" id="1.10.287.130">
    <property type="match status" value="1"/>
</dbReference>
<keyword evidence="1" id="KW-0597">Phosphoprotein</keyword>
<dbReference type="InterPro" id="IPR016120">
    <property type="entry name" value="Sig_transdc_His_kin_SpoOB"/>
</dbReference>
<keyword evidence="4" id="KW-0812">Transmembrane</keyword>
<evidence type="ECO:0000313" key="7">
    <source>
        <dbReference type="Proteomes" id="UP000430670"/>
    </source>
</evidence>
<evidence type="ECO:0000256" key="4">
    <source>
        <dbReference type="SAM" id="Phobius"/>
    </source>
</evidence>
<name>A0A6I3SGV7_HELMO</name>
<dbReference type="EMBL" id="WNKU01000002">
    <property type="protein sequence ID" value="MTV48027.1"/>
    <property type="molecule type" value="Genomic_DNA"/>
</dbReference>
<reference evidence="6 7" key="1">
    <citation type="submission" date="2019-11" db="EMBL/GenBank/DDBJ databases">
        <title>Whole-genome sequence of a the green, strictly anaerobic photosynthetic bacterium Heliobacillus mobilis DSM 6151.</title>
        <authorList>
            <person name="Kyndt J.A."/>
            <person name="Meyer T.E."/>
        </authorList>
    </citation>
    <scope>NUCLEOTIDE SEQUENCE [LARGE SCALE GENOMIC DNA]</scope>
    <source>
        <strain evidence="6 7">DSM 6151</strain>
    </source>
</reference>
<proteinExistence type="predicted"/>
<dbReference type="SUPFAM" id="SSF55890">
    <property type="entry name" value="Sporulation response regulatory protein Spo0B"/>
    <property type="match status" value="1"/>
</dbReference>
<dbReference type="OrthoDB" id="1634477at2"/>
<dbReference type="Pfam" id="PF14689">
    <property type="entry name" value="SPOB_a"/>
    <property type="match status" value="1"/>
</dbReference>
<dbReference type="RefSeq" id="WP_155475123.1">
    <property type="nucleotide sequence ID" value="NZ_WNKU01000002.1"/>
</dbReference>
<evidence type="ECO:0000256" key="3">
    <source>
        <dbReference type="ARBA" id="ARBA00022777"/>
    </source>
</evidence>
<dbReference type="GO" id="GO:0000155">
    <property type="term" value="F:phosphorelay sensor kinase activity"/>
    <property type="evidence" value="ECO:0007669"/>
    <property type="project" value="InterPro"/>
</dbReference>
<gene>
    <name evidence="6" type="ORF">GJ688_03410</name>
</gene>
<keyword evidence="4" id="KW-0472">Membrane</keyword>
<evidence type="ECO:0000256" key="2">
    <source>
        <dbReference type="ARBA" id="ARBA00022679"/>
    </source>
</evidence>
<keyword evidence="4" id="KW-1133">Transmembrane helix</keyword>
<accession>A0A6I3SGV7</accession>
<comment type="caution">
    <text evidence="6">The sequence shown here is derived from an EMBL/GenBank/DDBJ whole genome shotgun (WGS) entry which is preliminary data.</text>
</comment>
<dbReference type="InterPro" id="IPR039506">
    <property type="entry name" value="SPOB_a"/>
</dbReference>
<protein>
    <recommendedName>
        <fullName evidence="5">SpoOB alpha-helical domain-containing protein</fullName>
    </recommendedName>
</protein>
<organism evidence="6 7">
    <name type="scientific">Heliobacterium mobile</name>
    <name type="common">Heliobacillus mobilis</name>
    <dbReference type="NCBI Taxonomy" id="28064"/>
    <lineage>
        <taxon>Bacteria</taxon>
        <taxon>Bacillati</taxon>
        <taxon>Bacillota</taxon>
        <taxon>Clostridia</taxon>
        <taxon>Eubacteriales</taxon>
        <taxon>Heliobacteriaceae</taxon>
        <taxon>Heliobacterium</taxon>
    </lineage>
</organism>
<dbReference type="AlphaFoldDB" id="A0A6I3SGV7"/>
<evidence type="ECO:0000256" key="1">
    <source>
        <dbReference type="ARBA" id="ARBA00022553"/>
    </source>
</evidence>
<keyword evidence="7" id="KW-1185">Reference proteome</keyword>
<evidence type="ECO:0000259" key="5">
    <source>
        <dbReference type="Pfam" id="PF14689"/>
    </source>
</evidence>
<keyword evidence="3" id="KW-0418">Kinase</keyword>
<sequence>MEAKEAILERSFSPGTEAWIDLWRHLRHDFVNHIQTIMGYVQINRQDRAVEYMKEVASGLQAAGGILALGVMPVIACLILKAQELRQISVELQVRVSPQWNPSLWQGDRQARQLAEEALEAIDSMLTGRPGQDDGDILVLYFRGQPQLMDAYWQNSPK</sequence>
<feature type="domain" description="SpoOB alpha-helical" evidence="5">
    <location>
        <begin position="18"/>
        <end position="61"/>
    </location>
</feature>
<keyword evidence="2" id="KW-0808">Transferase</keyword>
<dbReference type="Proteomes" id="UP000430670">
    <property type="component" value="Unassembled WGS sequence"/>
</dbReference>
<evidence type="ECO:0000313" key="6">
    <source>
        <dbReference type="EMBL" id="MTV48027.1"/>
    </source>
</evidence>
<feature type="transmembrane region" description="Helical" evidence="4">
    <location>
        <begin position="60"/>
        <end position="80"/>
    </location>
</feature>